<proteinExistence type="predicted"/>
<accession>A0A1B8SGP8</accession>
<name>A0A1B8SGP8_9MYCO</name>
<protein>
    <recommendedName>
        <fullName evidence="3">Nitroreductase family deazaflavin-dependent oxidoreductase</fullName>
    </recommendedName>
</protein>
<dbReference type="PATRIC" id="fig|354243.3.peg.2170"/>
<dbReference type="AlphaFoldDB" id="A0A1B8SGP8"/>
<dbReference type="OrthoDB" id="3778270at2"/>
<comment type="caution">
    <text evidence="1">The sequence shown here is derived from an EMBL/GenBank/DDBJ whole genome shotgun (WGS) entry which is preliminary data.</text>
</comment>
<dbReference type="Proteomes" id="UP000092668">
    <property type="component" value="Unassembled WGS sequence"/>
</dbReference>
<evidence type="ECO:0000313" key="1">
    <source>
        <dbReference type="EMBL" id="OBY31922.1"/>
    </source>
</evidence>
<dbReference type="InterPro" id="IPR012349">
    <property type="entry name" value="Split_barrel_FMN-bd"/>
</dbReference>
<dbReference type="NCBIfam" id="TIGR00026">
    <property type="entry name" value="hi_GC_TIGR00026"/>
    <property type="match status" value="1"/>
</dbReference>
<sequence length="131" mass="14562">MRFSERRARFNRVATNRLVRPISGWIPMWSLVEHTGRRSGATYRTPVSMFHTAGGVAVLLPYGTERDWVKNLQVAGGGRAKMNGKSFAVTNPRVVPTGEALGLLKPPWRQLLGRAGVPHTLLLDRAETTTR</sequence>
<dbReference type="InterPro" id="IPR004378">
    <property type="entry name" value="F420H2_quin_Rdtase"/>
</dbReference>
<dbReference type="GO" id="GO:0016491">
    <property type="term" value="F:oxidoreductase activity"/>
    <property type="evidence" value="ECO:0007669"/>
    <property type="project" value="InterPro"/>
</dbReference>
<evidence type="ECO:0008006" key="3">
    <source>
        <dbReference type="Google" id="ProtNLM"/>
    </source>
</evidence>
<dbReference type="Gene3D" id="2.30.110.10">
    <property type="entry name" value="Electron Transport, Fmn-binding Protein, Chain A"/>
    <property type="match status" value="1"/>
</dbReference>
<dbReference type="STRING" id="354243.BST28_14275"/>
<evidence type="ECO:0000313" key="2">
    <source>
        <dbReference type="Proteomes" id="UP000092668"/>
    </source>
</evidence>
<dbReference type="EMBL" id="LFOE01000011">
    <property type="protein sequence ID" value="OBY31922.1"/>
    <property type="molecule type" value="Genomic_DNA"/>
</dbReference>
<organism evidence="1 2">
    <name type="scientific">Mycolicibacter kumamotonensis</name>
    <dbReference type="NCBI Taxonomy" id="354243"/>
    <lineage>
        <taxon>Bacteria</taxon>
        <taxon>Bacillati</taxon>
        <taxon>Actinomycetota</taxon>
        <taxon>Actinomycetes</taxon>
        <taxon>Mycobacteriales</taxon>
        <taxon>Mycobacteriaceae</taxon>
        <taxon>Mycolicibacter</taxon>
    </lineage>
</organism>
<reference evidence="1 2" key="1">
    <citation type="submission" date="2015-06" db="EMBL/GenBank/DDBJ databases">
        <title>Genome sequence of Mycobacterium kumamotonense strain Roo.</title>
        <authorList>
            <person name="Greninger A.L."/>
            <person name="Cunningham G."/>
            <person name="Miller S."/>
        </authorList>
    </citation>
    <scope>NUCLEOTIDE SEQUENCE [LARGE SCALE GENOMIC DNA]</scope>
    <source>
        <strain evidence="1 2">Roo</strain>
    </source>
</reference>
<keyword evidence="2" id="KW-1185">Reference proteome</keyword>
<gene>
    <name evidence="1" type="ORF">ACT18_10440</name>
</gene>